<dbReference type="InterPro" id="IPR029016">
    <property type="entry name" value="GAF-like_dom_sf"/>
</dbReference>
<dbReference type="CDD" id="cd00082">
    <property type="entry name" value="HisKA"/>
    <property type="match status" value="1"/>
</dbReference>
<evidence type="ECO:0000313" key="11">
    <source>
        <dbReference type="Proteomes" id="UP001595528"/>
    </source>
</evidence>
<comment type="caution">
    <text evidence="10">The sequence shown here is derived from an EMBL/GenBank/DDBJ whole genome shotgun (WGS) entry which is preliminary data.</text>
</comment>
<dbReference type="InterPro" id="IPR036890">
    <property type="entry name" value="HATPase_C_sf"/>
</dbReference>
<dbReference type="InterPro" id="IPR004358">
    <property type="entry name" value="Sig_transdc_His_kin-like_C"/>
</dbReference>
<dbReference type="SMART" id="SM00388">
    <property type="entry name" value="HisKA"/>
    <property type="match status" value="1"/>
</dbReference>
<dbReference type="RefSeq" id="WP_379904554.1">
    <property type="nucleotide sequence ID" value="NZ_JBHRTR010000034.1"/>
</dbReference>
<dbReference type="Pfam" id="PF00512">
    <property type="entry name" value="HisKA"/>
    <property type="match status" value="1"/>
</dbReference>
<reference evidence="11" key="1">
    <citation type="journal article" date="2019" name="Int. J. Syst. Evol. Microbiol.">
        <title>The Global Catalogue of Microorganisms (GCM) 10K type strain sequencing project: providing services to taxonomists for standard genome sequencing and annotation.</title>
        <authorList>
            <consortium name="The Broad Institute Genomics Platform"/>
            <consortium name="The Broad Institute Genome Sequencing Center for Infectious Disease"/>
            <person name="Wu L."/>
            <person name="Ma J."/>
        </authorList>
    </citation>
    <scope>NUCLEOTIDE SEQUENCE [LARGE SCALE GENOMIC DNA]</scope>
    <source>
        <strain evidence="11">KCTC 42964</strain>
    </source>
</reference>
<feature type="modified residue" description="4-aspartylphosphate" evidence="6">
    <location>
        <position position="482"/>
    </location>
</feature>
<keyword evidence="3 6" id="KW-0597">Phosphoprotein</keyword>
<evidence type="ECO:0000256" key="1">
    <source>
        <dbReference type="ARBA" id="ARBA00000085"/>
    </source>
</evidence>
<dbReference type="EC" id="2.7.13.3" evidence="2"/>
<dbReference type="PANTHER" id="PTHR45339:SF5">
    <property type="entry name" value="HISTIDINE KINASE"/>
    <property type="match status" value="1"/>
</dbReference>
<comment type="catalytic activity">
    <reaction evidence="1">
        <text>ATP + protein L-histidine = ADP + protein N-phospho-L-histidine.</text>
        <dbReference type="EC" id="2.7.13.3"/>
    </reaction>
</comment>
<dbReference type="SMART" id="SM00387">
    <property type="entry name" value="HATPase_c"/>
    <property type="match status" value="1"/>
</dbReference>
<dbReference type="Gene3D" id="1.10.287.130">
    <property type="match status" value="1"/>
</dbReference>
<proteinExistence type="predicted"/>
<evidence type="ECO:0000256" key="4">
    <source>
        <dbReference type="ARBA" id="ARBA00022679"/>
    </source>
</evidence>
<dbReference type="PANTHER" id="PTHR45339">
    <property type="entry name" value="HYBRID SIGNAL TRANSDUCTION HISTIDINE KINASE J"/>
    <property type="match status" value="1"/>
</dbReference>
<dbReference type="GO" id="GO:0005524">
    <property type="term" value="F:ATP binding"/>
    <property type="evidence" value="ECO:0007669"/>
    <property type="project" value="UniProtKB-KW"/>
</dbReference>
<evidence type="ECO:0000256" key="2">
    <source>
        <dbReference type="ARBA" id="ARBA00012438"/>
    </source>
</evidence>
<dbReference type="InterPro" id="IPR011006">
    <property type="entry name" value="CheY-like_superfamily"/>
</dbReference>
<dbReference type="CDD" id="cd17546">
    <property type="entry name" value="REC_hyHK_CKI1_RcsC-like"/>
    <property type="match status" value="1"/>
</dbReference>
<evidence type="ECO:0000259" key="9">
    <source>
        <dbReference type="PROSITE" id="PS50110"/>
    </source>
</evidence>
<dbReference type="SUPFAM" id="SSF55874">
    <property type="entry name" value="ATPase domain of HSP90 chaperone/DNA topoisomerase II/histidine kinase"/>
    <property type="match status" value="1"/>
</dbReference>
<dbReference type="Proteomes" id="UP001595528">
    <property type="component" value="Unassembled WGS sequence"/>
</dbReference>
<dbReference type="CDD" id="cd16922">
    <property type="entry name" value="HATPase_EvgS-ArcB-TorS-like"/>
    <property type="match status" value="1"/>
</dbReference>
<dbReference type="PROSITE" id="PS50110">
    <property type="entry name" value="RESPONSE_REGULATORY"/>
    <property type="match status" value="1"/>
</dbReference>
<dbReference type="EMBL" id="JBHRTR010000034">
    <property type="protein sequence ID" value="MFC3229907.1"/>
    <property type="molecule type" value="Genomic_DNA"/>
</dbReference>
<evidence type="ECO:0000256" key="7">
    <source>
        <dbReference type="SAM" id="MobiDB-lite"/>
    </source>
</evidence>
<dbReference type="InterPro" id="IPR003018">
    <property type="entry name" value="GAF"/>
</dbReference>
<evidence type="ECO:0000256" key="6">
    <source>
        <dbReference type="PROSITE-ProRule" id="PRU00169"/>
    </source>
</evidence>
<dbReference type="Pfam" id="PF01590">
    <property type="entry name" value="GAF"/>
    <property type="match status" value="1"/>
</dbReference>
<keyword evidence="4" id="KW-0808">Transferase</keyword>
<dbReference type="InterPro" id="IPR003594">
    <property type="entry name" value="HATPase_dom"/>
</dbReference>
<protein>
    <recommendedName>
        <fullName evidence="2">histidine kinase</fullName>
        <ecNumber evidence="2">2.7.13.3</ecNumber>
    </recommendedName>
</protein>
<dbReference type="SUPFAM" id="SSF52172">
    <property type="entry name" value="CheY-like"/>
    <property type="match status" value="1"/>
</dbReference>
<evidence type="ECO:0000256" key="3">
    <source>
        <dbReference type="ARBA" id="ARBA00022553"/>
    </source>
</evidence>
<dbReference type="Pfam" id="PF02518">
    <property type="entry name" value="HATPase_c"/>
    <property type="match status" value="1"/>
</dbReference>
<dbReference type="InterPro" id="IPR036097">
    <property type="entry name" value="HisK_dim/P_sf"/>
</dbReference>
<dbReference type="PRINTS" id="PR00344">
    <property type="entry name" value="BCTRLSENSOR"/>
</dbReference>
<dbReference type="Gene3D" id="3.30.450.40">
    <property type="match status" value="1"/>
</dbReference>
<organism evidence="10 11">
    <name type="scientific">Marinibaculum pumilum</name>
    <dbReference type="NCBI Taxonomy" id="1766165"/>
    <lineage>
        <taxon>Bacteria</taxon>
        <taxon>Pseudomonadati</taxon>
        <taxon>Pseudomonadota</taxon>
        <taxon>Alphaproteobacteria</taxon>
        <taxon>Rhodospirillales</taxon>
        <taxon>Rhodospirillaceae</taxon>
        <taxon>Marinibaculum</taxon>
    </lineage>
</organism>
<keyword evidence="10" id="KW-0067">ATP-binding</keyword>
<dbReference type="SMART" id="SM00065">
    <property type="entry name" value="GAF"/>
    <property type="match status" value="1"/>
</dbReference>
<dbReference type="InterPro" id="IPR005467">
    <property type="entry name" value="His_kinase_dom"/>
</dbReference>
<gene>
    <name evidence="10" type="ORF">ACFOGJ_21835</name>
</gene>
<dbReference type="Gene3D" id="3.40.50.2300">
    <property type="match status" value="1"/>
</dbReference>
<evidence type="ECO:0000259" key="8">
    <source>
        <dbReference type="PROSITE" id="PS50109"/>
    </source>
</evidence>
<dbReference type="InterPro" id="IPR003661">
    <property type="entry name" value="HisK_dim/P_dom"/>
</dbReference>
<dbReference type="PROSITE" id="PS50109">
    <property type="entry name" value="HIS_KIN"/>
    <property type="match status" value="1"/>
</dbReference>
<feature type="region of interest" description="Disordered" evidence="7">
    <location>
        <begin position="551"/>
        <end position="576"/>
    </location>
</feature>
<dbReference type="InterPro" id="IPR001789">
    <property type="entry name" value="Sig_transdc_resp-reg_receiver"/>
</dbReference>
<dbReference type="Pfam" id="PF00072">
    <property type="entry name" value="Response_reg"/>
    <property type="match status" value="1"/>
</dbReference>
<evidence type="ECO:0000313" key="10">
    <source>
        <dbReference type="EMBL" id="MFC3229907.1"/>
    </source>
</evidence>
<accession>A0ABV7L6L2</accession>
<feature type="domain" description="Response regulatory" evidence="9">
    <location>
        <begin position="433"/>
        <end position="550"/>
    </location>
</feature>
<dbReference type="SUPFAM" id="SSF55781">
    <property type="entry name" value="GAF domain-like"/>
    <property type="match status" value="1"/>
</dbReference>
<dbReference type="Gene3D" id="3.30.565.10">
    <property type="entry name" value="Histidine kinase-like ATPase, C-terminal domain"/>
    <property type="match status" value="1"/>
</dbReference>
<keyword evidence="11" id="KW-1185">Reference proteome</keyword>
<keyword evidence="5" id="KW-0418">Kinase</keyword>
<evidence type="ECO:0000256" key="5">
    <source>
        <dbReference type="ARBA" id="ARBA00022777"/>
    </source>
</evidence>
<name>A0ABV7L6L2_9PROT</name>
<dbReference type="SUPFAM" id="SSF47384">
    <property type="entry name" value="Homodimeric domain of signal transducing histidine kinase"/>
    <property type="match status" value="1"/>
</dbReference>
<dbReference type="SMART" id="SM00448">
    <property type="entry name" value="REC"/>
    <property type="match status" value="1"/>
</dbReference>
<feature type="domain" description="Histidine kinase" evidence="8">
    <location>
        <begin position="185"/>
        <end position="404"/>
    </location>
</feature>
<sequence>MEKSSANEPSRLQALHRYEVLDTPPTETFDRLTTIAARYFAAPMALVSFVDADRQWFKSRVGVAFAQTPREHAFCAHALAGAKLLVVPDATRDPRFADNPLVTGPAGIRAYAGAPMVTPDGHVLGTMCILYDRPMDFQGLDLCVLERLAAIAIDELELLRTARVAREAEQAAVAANAAKSRFLATMSHEIRTPMNGIIGTLDLLQTTALDARQRDYAETALSSARDLLGLLNDILELARIEKGAIDLKPAPFAIREMAEEVMALFRGTATAKGLSLKLQPVAGLPEWLVGDRLRLRQILSNLVSNAVKFTDLGHVTVALSHLPEDGGWLEVTVADSGIGIAANDQEALFAPFVQVDGSATRRFGGTGLGLAICRELAERMGGAIGVDSVEGQGARFWFRIPAAATVAPASADAAAIATAEGGEAPAAASQGRRILAAEDNAMNRRLLEALLVSAGHAVDLVANGAEAVAALSRGSYDAVLMDVQMPVMDGILATREIRAMPPPRNAVPVIGLTAFAMAEDQDRCLAAGMDAYVAKPIDRLHLLSVIRQLTGPGGDRPDHDAGDAPPGGTWLAGGAG</sequence>
<keyword evidence="10" id="KW-0547">Nucleotide-binding</keyword>